<dbReference type="InterPro" id="IPR036770">
    <property type="entry name" value="Ankyrin_rpt-contain_sf"/>
</dbReference>
<dbReference type="InterPro" id="IPR050889">
    <property type="entry name" value="Dendritic_Spine_Reg/Scaffold"/>
</dbReference>
<dbReference type="InterPro" id="IPR027417">
    <property type="entry name" value="P-loop_NTPase"/>
</dbReference>
<evidence type="ECO:0000313" key="6">
    <source>
        <dbReference type="EMBL" id="CAI5446406.1"/>
    </source>
</evidence>
<feature type="repeat" description="ANK" evidence="3">
    <location>
        <begin position="529"/>
        <end position="566"/>
    </location>
</feature>
<organism evidence="6 7">
    <name type="scientific">Caenorhabditis angaria</name>
    <dbReference type="NCBI Taxonomy" id="860376"/>
    <lineage>
        <taxon>Eukaryota</taxon>
        <taxon>Metazoa</taxon>
        <taxon>Ecdysozoa</taxon>
        <taxon>Nematoda</taxon>
        <taxon>Chromadorea</taxon>
        <taxon>Rhabditida</taxon>
        <taxon>Rhabditina</taxon>
        <taxon>Rhabditomorpha</taxon>
        <taxon>Rhabditoidea</taxon>
        <taxon>Rhabditidae</taxon>
        <taxon>Peloderinae</taxon>
        <taxon>Caenorhabditis</taxon>
    </lineage>
</organism>
<evidence type="ECO:0000313" key="7">
    <source>
        <dbReference type="Proteomes" id="UP001152747"/>
    </source>
</evidence>
<evidence type="ECO:0000256" key="1">
    <source>
        <dbReference type="ARBA" id="ARBA00022737"/>
    </source>
</evidence>
<dbReference type="SUPFAM" id="SSF52540">
    <property type="entry name" value="P-loop containing nucleoside triphosphate hydrolases"/>
    <property type="match status" value="1"/>
</dbReference>
<feature type="repeat" description="ANK" evidence="3">
    <location>
        <begin position="430"/>
        <end position="462"/>
    </location>
</feature>
<feature type="repeat" description="ANK" evidence="3">
    <location>
        <begin position="599"/>
        <end position="625"/>
    </location>
</feature>
<dbReference type="Pfam" id="PF24883">
    <property type="entry name" value="NPHP3_N"/>
    <property type="match status" value="1"/>
</dbReference>
<dbReference type="PANTHER" id="PTHR24166:SF48">
    <property type="entry name" value="PROTEIN VAPYRIN"/>
    <property type="match status" value="1"/>
</dbReference>
<dbReference type="OrthoDB" id="427518at2759"/>
<feature type="repeat" description="ANK" evidence="3">
    <location>
        <begin position="864"/>
        <end position="896"/>
    </location>
</feature>
<comment type="caution">
    <text evidence="6">The sequence shown here is derived from an EMBL/GenBank/DDBJ whole genome shotgun (WGS) entry which is preliminary data.</text>
</comment>
<dbReference type="Pfam" id="PF12796">
    <property type="entry name" value="Ank_2"/>
    <property type="match status" value="5"/>
</dbReference>
<dbReference type="PROSITE" id="PS50088">
    <property type="entry name" value="ANK_REPEAT"/>
    <property type="match status" value="8"/>
</dbReference>
<dbReference type="SUPFAM" id="SSF48403">
    <property type="entry name" value="Ankyrin repeat"/>
    <property type="match status" value="2"/>
</dbReference>
<name>A0A9P1ILS7_9PELO</name>
<dbReference type="Gene3D" id="3.40.50.300">
    <property type="entry name" value="P-loop containing nucleotide triphosphate hydrolases"/>
    <property type="match status" value="1"/>
</dbReference>
<accession>A0A9P1ILS7</accession>
<sequence length="958" mass="103969">MRGKRFERIEALAVFREWFSQCGQALAIVGPAQSGKTYFAHQLSELPECVASHFCRCDEPQSSETATLFRSIGEQLMKKFPNLVLPRLSTVTLLKNGESALEHFLKSPLESMPKPAKPVFLIIDNVVDEATRKLVEMIRVILPRWIRIVLTTRKIDPGGANDLHVMTISTDQKDLDRFIRSRLPNLPSSEILLNSQGSWFYVDLLSKQESSAKNLEDLMIDVAKSLPPNFENILKLVKISRNRPTYQQLLAVAQMLSPQEISHLEKDLKHILSLISDSTTSIDIPQPWFDFVANCDTRKCHSAWAEHFKTKRRKNAQDIVELAYHLAHSTNNPMNAVQTLQSVGASQLILKCPVIDLSTTSLLTAAGASISENDFDIVYACSIGNVEMLEVILNEDICFGLLIAAARGHLEMCQFIVDNFPNVAISTCCGEWNALRSAACNGQLEILNLLLSRGIDVDECGNSDRTALRAAAWSGQLAAVQLLLQTGANVDRRDSEQRTALMAAAFMGHRDVVAVILQYGADINATDKSGATALHLNLANGSKQLAQKQTTELLLENSASCTISDANGRVALHLAAYHGDECLPTILSLTSSPDVQDNQGQTPLILAASQGQIEAVKYLVKEASSDIDCIDANGRTALQWAAINGHTNVVEFLCAEGSDEAHKDNDGAIALHYAVAHQDAQLSSFLINEMTVKATDRYGQHPLLVACTHGHLQVISELINRNAPVNLAALDGRTALSVAAANGHLAVCQLLAPYVDDWNQLDHDGVPLVQSLIASGQIRVAELLFGLGTSTLVKDSHGRTCAHVVASTNDISAAKMLRSIDASFETIDDGGRTPLMTSIWSRTHSIAFFLLDTCSVDPNRCDQQGASALSIACQLGDRDLVALLLKFGAEPGLRDSAGRTASDVARISGNDSIINMLRAANGSSDSSGIGSSVPNSPMDAAKQRARAKRGNSLVRMKL</sequence>
<reference evidence="6" key="1">
    <citation type="submission" date="2022-11" db="EMBL/GenBank/DDBJ databases">
        <authorList>
            <person name="Kikuchi T."/>
        </authorList>
    </citation>
    <scope>NUCLEOTIDE SEQUENCE</scope>
    <source>
        <strain evidence="6">PS1010</strain>
    </source>
</reference>
<feature type="domain" description="Nephrocystin 3-like N-terminal" evidence="5">
    <location>
        <begin position="14"/>
        <end position="151"/>
    </location>
</feature>
<dbReference type="InterPro" id="IPR056884">
    <property type="entry name" value="NPHP3-like_N"/>
</dbReference>
<dbReference type="EMBL" id="CANHGI010000003">
    <property type="protein sequence ID" value="CAI5446406.1"/>
    <property type="molecule type" value="Genomic_DNA"/>
</dbReference>
<evidence type="ECO:0000256" key="2">
    <source>
        <dbReference type="ARBA" id="ARBA00023043"/>
    </source>
</evidence>
<evidence type="ECO:0000259" key="5">
    <source>
        <dbReference type="Pfam" id="PF24883"/>
    </source>
</evidence>
<keyword evidence="1" id="KW-0677">Repeat</keyword>
<feature type="compositionally biased region" description="Low complexity" evidence="4">
    <location>
        <begin position="922"/>
        <end position="932"/>
    </location>
</feature>
<feature type="repeat" description="ANK" evidence="3">
    <location>
        <begin position="463"/>
        <end position="495"/>
    </location>
</feature>
<evidence type="ECO:0000256" key="3">
    <source>
        <dbReference type="PROSITE-ProRule" id="PRU00023"/>
    </source>
</evidence>
<proteinExistence type="predicted"/>
<feature type="region of interest" description="Disordered" evidence="4">
    <location>
        <begin position="922"/>
        <end position="958"/>
    </location>
</feature>
<dbReference type="PANTHER" id="PTHR24166">
    <property type="entry name" value="ROLLING PEBBLES, ISOFORM B"/>
    <property type="match status" value="1"/>
</dbReference>
<dbReference type="Proteomes" id="UP001152747">
    <property type="component" value="Unassembled WGS sequence"/>
</dbReference>
<gene>
    <name evidence="6" type="ORF">CAMP_LOCUS9043</name>
</gene>
<dbReference type="InterPro" id="IPR002110">
    <property type="entry name" value="Ankyrin_rpt"/>
</dbReference>
<keyword evidence="7" id="KW-1185">Reference proteome</keyword>
<feature type="repeat" description="ANK" evidence="3">
    <location>
        <begin position="496"/>
        <end position="528"/>
    </location>
</feature>
<dbReference type="PROSITE" id="PS50297">
    <property type="entry name" value="ANK_REP_REGION"/>
    <property type="match status" value="6"/>
</dbReference>
<keyword evidence="2 3" id="KW-0040">ANK repeat</keyword>
<evidence type="ECO:0000256" key="4">
    <source>
        <dbReference type="SAM" id="MobiDB-lite"/>
    </source>
</evidence>
<feature type="repeat" description="ANK" evidence="3">
    <location>
        <begin position="633"/>
        <end position="665"/>
    </location>
</feature>
<feature type="repeat" description="ANK" evidence="3">
    <location>
        <begin position="698"/>
        <end position="730"/>
    </location>
</feature>
<dbReference type="AlphaFoldDB" id="A0A9P1ILS7"/>
<dbReference type="SMART" id="SM00248">
    <property type="entry name" value="ANK"/>
    <property type="match status" value="15"/>
</dbReference>
<dbReference type="Gene3D" id="1.25.40.20">
    <property type="entry name" value="Ankyrin repeat-containing domain"/>
    <property type="match status" value="3"/>
</dbReference>
<protein>
    <recommendedName>
        <fullName evidence="5">Nephrocystin 3-like N-terminal domain-containing protein</fullName>
    </recommendedName>
</protein>